<keyword evidence="1" id="KW-0812">Transmembrane</keyword>
<evidence type="ECO:0000256" key="1">
    <source>
        <dbReference type="SAM" id="Phobius"/>
    </source>
</evidence>
<evidence type="ECO:0000313" key="2">
    <source>
        <dbReference type="EMBL" id="ACO30395.1"/>
    </source>
</evidence>
<dbReference type="KEGG" id="bcx:BCA_1781"/>
<sequence length="58" mass="6874">MEWHEVTYKNRKIALVIISCMMIMGSCANTFVEDRNRKHTFVQASKVLVETVNRIFKR</sequence>
<organism evidence="2 3">
    <name type="scientific">Bacillus cereus (strain 03BB102)</name>
    <dbReference type="NCBI Taxonomy" id="572264"/>
    <lineage>
        <taxon>Bacteria</taxon>
        <taxon>Bacillati</taxon>
        <taxon>Bacillota</taxon>
        <taxon>Bacilli</taxon>
        <taxon>Bacillales</taxon>
        <taxon>Bacillaceae</taxon>
        <taxon>Bacillus</taxon>
        <taxon>Bacillus cereus group</taxon>
    </lineage>
</organism>
<keyword evidence="1" id="KW-0472">Membrane</keyword>
<dbReference type="AlphaFoldDB" id="A0A158RSP4"/>
<accession>A0A158RSP4</accession>
<name>A0A158RSP4_BACC3</name>
<keyword evidence="1" id="KW-1133">Transmembrane helix</keyword>
<reference evidence="2 3" key="1">
    <citation type="submission" date="2009-02" db="EMBL/GenBank/DDBJ databases">
        <title>Genome sequence of Bacillus cereus 03BB102.</title>
        <authorList>
            <person name="Dodson R.J."/>
            <person name="Jackson P."/>
            <person name="Munk A.C."/>
            <person name="Brettin T."/>
            <person name="Bruce D."/>
            <person name="Detter C."/>
            <person name="Tapia R."/>
            <person name="Han C."/>
            <person name="Sutton G."/>
            <person name="Sims D."/>
        </authorList>
    </citation>
    <scope>NUCLEOTIDE SEQUENCE [LARGE SCALE GENOMIC DNA]</scope>
    <source>
        <strain evidence="2 3">03BB102</strain>
    </source>
</reference>
<gene>
    <name evidence="2" type="ordered locus">BCA_1781</name>
</gene>
<proteinExistence type="predicted"/>
<dbReference type="Proteomes" id="UP000002210">
    <property type="component" value="Chromosome"/>
</dbReference>
<dbReference type="EMBL" id="CP001407">
    <property type="protein sequence ID" value="ACO30395.1"/>
    <property type="molecule type" value="Genomic_DNA"/>
</dbReference>
<protein>
    <submittedName>
        <fullName evidence="2">Uncharacterized protein</fullName>
    </submittedName>
</protein>
<feature type="transmembrane region" description="Helical" evidence="1">
    <location>
        <begin position="12"/>
        <end position="32"/>
    </location>
</feature>
<evidence type="ECO:0000313" key="3">
    <source>
        <dbReference type="Proteomes" id="UP000002210"/>
    </source>
</evidence>